<evidence type="ECO:0000256" key="1">
    <source>
        <dbReference type="ARBA" id="ARBA00004141"/>
    </source>
</evidence>
<feature type="transmembrane region" description="Helical" evidence="13">
    <location>
        <begin position="81"/>
        <end position="101"/>
    </location>
</feature>
<evidence type="ECO:0000313" key="15">
    <source>
        <dbReference type="EMBL" id="KAK7867622.1"/>
    </source>
</evidence>
<feature type="domain" description="Fatty acid desaturase" evidence="14">
    <location>
        <begin position="83"/>
        <end position="286"/>
    </location>
</feature>
<dbReference type="PANTHER" id="PTHR11351:SF21">
    <property type="entry name" value="GH07782P"/>
    <property type="match status" value="1"/>
</dbReference>
<feature type="transmembrane region" description="Helical" evidence="13">
    <location>
        <begin position="51"/>
        <end position="74"/>
    </location>
</feature>
<keyword evidence="4 12" id="KW-0812">Transmembrane</keyword>
<dbReference type="PANTHER" id="PTHR11351">
    <property type="entry name" value="ACYL-COA DESATURASE"/>
    <property type="match status" value="1"/>
</dbReference>
<evidence type="ECO:0000256" key="11">
    <source>
        <dbReference type="ARBA" id="ARBA00023160"/>
    </source>
</evidence>
<dbReference type="InterPro" id="IPR005804">
    <property type="entry name" value="FA_desaturase_dom"/>
</dbReference>
<dbReference type="InterPro" id="IPR015876">
    <property type="entry name" value="Acyl-CoA_DS"/>
</dbReference>
<dbReference type="GO" id="GO:0006636">
    <property type="term" value="P:unsaturated fatty acid biosynthetic process"/>
    <property type="evidence" value="ECO:0007669"/>
    <property type="project" value="TreeGrafter"/>
</dbReference>
<evidence type="ECO:0000313" key="16">
    <source>
        <dbReference type="Proteomes" id="UP001378592"/>
    </source>
</evidence>
<evidence type="ECO:0000256" key="3">
    <source>
        <dbReference type="ARBA" id="ARBA00022516"/>
    </source>
</evidence>
<evidence type="ECO:0000256" key="5">
    <source>
        <dbReference type="ARBA" id="ARBA00022832"/>
    </source>
</evidence>
<dbReference type="Pfam" id="PF00487">
    <property type="entry name" value="FA_desaturase"/>
    <property type="match status" value="1"/>
</dbReference>
<protein>
    <recommendedName>
        <fullName evidence="14">Fatty acid desaturase domain-containing protein</fullName>
    </recommendedName>
</protein>
<evidence type="ECO:0000256" key="8">
    <source>
        <dbReference type="ARBA" id="ARBA00023004"/>
    </source>
</evidence>
<keyword evidence="8" id="KW-0408">Iron</keyword>
<comment type="cofactor">
    <cofactor evidence="12">
        <name>Fe(2+)</name>
        <dbReference type="ChEBI" id="CHEBI:29033"/>
    </cofactor>
</comment>
<feature type="transmembrane region" description="Helical" evidence="13">
    <location>
        <begin position="200"/>
        <end position="218"/>
    </location>
</feature>
<keyword evidence="10 13" id="KW-0472">Membrane</keyword>
<name>A0AAN9VSM4_9ORTH</name>
<proteinExistence type="inferred from homology"/>
<dbReference type="CDD" id="cd03505">
    <property type="entry name" value="Delta9-FADS-like"/>
    <property type="match status" value="1"/>
</dbReference>
<comment type="subcellular location">
    <subcellularLocation>
        <location evidence="1">Membrane</location>
        <topology evidence="1">Multi-pass membrane protein</topology>
    </subcellularLocation>
</comment>
<evidence type="ECO:0000256" key="10">
    <source>
        <dbReference type="ARBA" id="ARBA00023136"/>
    </source>
</evidence>
<dbReference type="Proteomes" id="UP001378592">
    <property type="component" value="Unassembled WGS sequence"/>
</dbReference>
<evidence type="ECO:0000256" key="6">
    <source>
        <dbReference type="ARBA" id="ARBA00022989"/>
    </source>
</evidence>
<accession>A0AAN9VSM4</accession>
<evidence type="ECO:0000256" key="13">
    <source>
        <dbReference type="SAM" id="Phobius"/>
    </source>
</evidence>
<dbReference type="AlphaFoldDB" id="A0AAN9VSM4"/>
<comment type="domain">
    <text evidence="12">The histidine box domains are involved in binding the catalytic metal ions.</text>
</comment>
<organism evidence="15 16">
    <name type="scientific">Gryllus longicercus</name>
    <dbReference type="NCBI Taxonomy" id="2509291"/>
    <lineage>
        <taxon>Eukaryota</taxon>
        <taxon>Metazoa</taxon>
        <taxon>Ecdysozoa</taxon>
        <taxon>Arthropoda</taxon>
        <taxon>Hexapoda</taxon>
        <taxon>Insecta</taxon>
        <taxon>Pterygota</taxon>
        <taxon>Neoptera</taxon>
        <taxon>Polyneoptera</taxon>
        <taxon>Orthoptera</taxon>
        <taxon>Ensifera</taxon>
        <taxon>Gryllidea</taxon>
        <taxon>Grylloidea</taxon>
        <taxon>Gryllidae</taxon>
        <taxon>Gryllinae</taxon>
        <taxon>Gryllus</taxon>
    </lineage>
</organism>
<dbReference type="GO" id="GO:0004768">
    <property type="term" value="F:stearoyl-CoA 9-desaturase activity"/>
    <property type="evidence" value="ECO:0007669"/>
    <property type="project" value="TreeGrafter"/>
</dbReference>
<keyword evidence="11 12" id="KW-0275">Fatty acid biosynthesis</keyword>
<evidence type="ECO:0000256" key="2">
    <source>
        <dbReference type="ARBA" id="ARBA00009295"/>
    </source>
</evidence>
<dbReference type="GO" id="GO:0005506">
    <property type="term" value="F:iron ion binding"/>
    <property type="evidence" value="ECO:0007669"/>
    <property type="project" value="TreeGrafter"/>
</dbReference>
<keyword evidence="16" id="KW-1185">Reference proteome</keyword>
<evidence type="ECO:0000256" key="12">
    <source>
        <dbReference type="RuleBase" id="RU000581"/>
    </source>
</evidence>
<dbReference type="PRINTS" id="PR00075">
    <property type="entry name" value="FACDDSATRASE"/>
</dbReference>
<reference evidence="15 16" key="1">
    <citation type="submission" date="2024-03" db="EMBL/GenBank/DDBJ databases">
        <title>The genome assembly and annotation of the cricket Gryllus longicercus Weissman &amp; Gray.</title>
        <authorList>
            <person name="Szrajer S."/>
            <person name="Gray D."/>
            <person name="Ylla G."/>
        </authorList>
    </citation>
    <scope>NUCLEOTIDE SEQUENCE [LARGE SCALE GENOMIC DNA]</scope>
    <source>
        <strain evidence="15">DAG 2021-001</strain>
        <tissue evidence="15">Whole body minus gut</tissue>
    </source>
</reference>
<evidence type="ECO:0000256" key="9">
    <source>
        <dbReference type="ARBA" id="ARBA00023098"/>
    </source>
</evidence>
<keyword evidence="6 13" id="KW-1133">Transmembrane helix</keyword>
<comment type="caution">
    <text evidence="15">The sequence shown here is derived from an EMBL/GenBank/DDBJ whole genome shotgun (WGS) entry which is preliminary data.</text>
</comment>
<keyword evidence="3 12" id="KW-0444">Lipid biosynthesis</keyword>
<keyword evidence="7 12" id="KW-0560">Oxidoreductase</keyword>
<gene>
    <name evidence="15" type="ORF">R5R35_014817</name>
</gene>
<keyword evidence="5" id="KW-0276">Fatty acid metabolism</keyword>
<comment type="similarity">
    <text evidence="2 12">Belongs to the fatty acid desaturase type 1 family.</text>
</comment>
<evidence type="ECO:0000256" key="4">
    <source>
        <dbReference type="ARBA" id="ARBA00022692"/>
    </source>
</evidence>
<keyword evidence="9" id="KW-0443">Lipid metabolism</keyword>
<dbReference type="EMBL" id="JAZDUA010000115">
    <property type="protein sequence ID" value="KAK7867622.1"/>
    <property type="molecule type" value="Genomic_DNA"/>
</dbReference>
<evidence type="ECO:0000259" key="14">
    <source>
        <dbReference type="Pfam" id="PF00487"/>
    </source>
</evidence>
<evidence type="ECO:0000256" key="7">
    <source>
        <dbReference type="ARBA" id="ARBA00023002"/>
    </source>
</evidence>
<sequence length="373" mass="42076">MAPNTTAASKEAECVGESADGAPATAVASQAAPEAPRRVWVDKYNYTGKEIIWLNTIAIVLFHVLTVVLTLYVIRDITVLTGLWSVFVGLAGGFGVTGGVHRMWTHRSYQATFPMRVLLMLCFATSGQNSIFDWVRDHRVHHKYSESDADPHDVRRGFFFSHVGWLMMRKHPEVRRRGAVVDMSDILQDPVAAFQIKYHLPLKILMCLVIPVGVPVLLWGENFFVSFVLLGMARYMFGLNFTWLVNSAAHMFGNKPFDNRIASAENRIVSVVAMGEGWHNYHHVFPWDYKAAELPDTNLTLHILHFFKRIGWAYEFKSASQSLVECVTKRYGDGSHPKYGCATPEIPIEALDNPEIVDRLYGDEVEEAKEKCA</sequence>
<feature type="transmembrane region" description="Helical" evidence="13">
    <location>
        <begin position="224"/>
        <end position="245"/>
    </location>
</feature>
<dbReference type="GO" id="GO:0005789">
    <property type="term" value="C:endoplasmic reticulum membrane"/>
    <property type="evidence" value="ECO:0007669"/>
    <property type="project" value="TreeGrafter"/>
</dbReference>